<dbReference type="AlphaFoldDB" id="A0AAV6ZFC6"/>
<name>A0AAV6ZFC6_ENGPU</name>
<organism evidence="1 2">
    <name type="scientific">Engystomops pustulosus</name>
    <name type="common">Tungara frog</name>
    <name type="synonym">Physalaemus pustulosus</name>
    <dbReference type="NCBI Taxonomy" id="76066"/>
    <lineage>
        <taxon>Eukaryota</taxon>
        <taxon>Metazoa</taxon>
        <taxon>Chordata</taxon>
        <taxon>Craniata</taxon>
        <taxon>Vertebrata</taxon>
        <taxon>Euteleostomi</taxon>
        <taxon>Amphibia</taxon>
        <taxon>Batrachia</taxon>
        <taxon>Anura</taxon>
        <taxon>Neobatrachia</taxon>
        <taxon>Hyloidea</taxon>
        <taxon>Leptodactylidae</taxon>
        <taxon>Leiuperinae</taxon>
        <taxon>Engystomops</taxon>
    </lineage>
</organism>
<evidence type="ECO:0000313" key="1">
    <source>
        <dbReference type="EMBL" id="KAG8546104.1"/>
    </source>
</evidence>
<keyword evidence="2" id="KW-1185">Reference proteome</keyword>
<proteinExistence type="predicted"/>
<dbReference type="Proteomes" id="UP000824782">
    <property type="component" value="Unassembled WGS sequence"/>
</dbReference>
<gene>
    <name evidence="1" type="ORF">GDO81_019768</name>
</gene>
<sequence>MRILKATAFWIKDKYFQTEGDHEGDIFCTSRKKFRSKGQQLISEIFFNIFNLLHHHQLPSTKMWISK</sequence>
<reference evidence="1" key="1">
    <citation type="thesis" date="2020" institute="ProQuest LLC" country="789 East Eisenhower Parkway, Ann Arbor, MI, USA">
        <title>Comparative Genomics and Chromosome Evolution.</title>
        <authorList>
            <person name="Mudd A.B."/>
        </authorList>
    </citation>
    <scope>NUCLEOTIDE SEQUENCE</scope>
    <source>
        <strain evidence="1">237g6f4</strain>
        <tissue evidence="1">Blood</tissue>
    </source>
</reference>
<dbReference type="EMBL" id="WNYA01001251">
    <property type="protein sequence ID" value="KAG8546104.1"/>
    <property type="molecule type" value="Genomic_DNA"/>
</dbReference>
<accession>A0AAV6ZFC6</accession>
<comment type="caution">
    <text evidence="1">The sequence shown here is derived from an EMBL/GenBank/DDBJ whole genome shotgun (WGS) entry which is preliminary data.</text>
</comment>
<protein>
    <submittedName>
        <fullName evidence="1">Uncharacterized protein</fullName>
    </submittedName>
</protein>
<evidence type="ECO:0000313" key="2">
    <source>
        <dbReference type="Proteomes" id="UP000824782"/>
    </source>
</evidence>